<sequence>MYKVKEAAKLLNTSISTLHYYEKRRLIHPHRGENGYRYYSEEDILSMKLILLMRHYHFSIDEIKLISTNFTDNLQCQEAADKSRQFFQHKIFEFQEIIKGYRDLITIIEGLPLMNTFDDLSVKKDETIGLVEELYGRMNRLK</sequence>
<feature type="domain" description="HTH merR-type" evidence="2">
    <location>
        <begin position="1"/>
        <end position="69"/>
    </location>
</feature>
<comment type="caution">
    <text evidence="3">The sequence shown here is derived from an EMBL/GenBank/DDBJ whole genome shotgun (WGS) entry which is preliminary data.</text>
</comment>
<evidence type="ECO:0000313" key="3">
    <source>
        <dbReference type="EMBL" id="MBO0454608.1"/>
    </source>
</evidence>
<dbReference type="InterPro" id="IPR000551">
    <property type="entry name" value="MerR-type_HTH_dom"/>
</dbReference>
<dbReference type="InterPro" id="IPR009061">
    <property type="entry name" value="DNA-bd_dom_put_sf"/>
</dbReference>
<evidence type="ECO:0000256" key="1">
    <source>
        <dbReference type="ARBA" id="ARBA00023125"/>
    </source>
</evidence>
<dbReference type="PANTHER" id="PTHR30204">
    <property type="entry name" value="REDOX-CYCLING DRUG-SENSING TRANSCRIPTIONAL ACTIVATOR SOXR"/>
    <property type="match status" value="1"/>
</dbReference>
<dbReference type="RefSeq" id="WP_207110340.1">
    <property type="nucleotide sequence ID" value="NZ_JAFLVR010000067.1"/>
</dbReference>
<dbReference type="SUPFAM" id="SSF46955">
    <property type="entry name" value="Putative DNA-binding domain"/>
    <property type="match status" value="1"/>
</dbReference>
<reference evidence="3 4" key="1">
    <citation type="submission" date="2021-03" db="EMBL/GenBank/DDBJ databases">
        <title>Enterococcal diversity collection.</title>
        <authorList>
            <person name="Gilmore M.S."/>
            <person name="Schwartzman J."/>
            <person name="Van Tyne D."/>
            <person name="Martin M."/>
            <person name="Earl A.M."/>
            <person name="Manson A.L."/>
            <person name="Straub T."/>
            <person name="Salamzade R."/>
            <person name="Saavedra J."/>
            <person name="Lebreton F."/>
            <person name="Prichula J."/>
            <person name="Schaufler K."/>
            <person name="Gaca A."/>
            <person name="Sgardioli B."/>
            <person name="Wagenaar J."/>
            <person name="Strong T."/>
        </authorList>
    </citation>
    <scope>NUCLEOTIDE SEQUENCE [LARGE SCALE GENOMIC DNA]</scope>
    <source>
        <strain evidence="3 4">MJM16</strain>
    </source>
</reference>
<gene>
    <name evidence="3" type="ORF">JZO85_20300</name>
</gene>
<dbReference type="PROSITE" id="PS50937">
    <property type="entry name" value="HTH_MERR_2"/>
    <property type="match status" value="1"/>
</dbReference>
<evidence type="ECO:0000259" key="2">
    <source>
        <dbReference type="PROSITE" id="PS50937"/>
    </source>
</evidence>
<dbReference type="InterPro" id="IPR047057">
    <property type="entry name" value="MerR_fam"/>
</dbReference>
<protein>
    <submittedName>
        <fullName evidence="3">MerR family transcriptional regulator</fullName>
    </submittedName>
</protein>
<keyword evidence="1" id="KW-0238">DNA-binding</keyword>
<dbReference type="EMBL" id="JAFLVR010000067">
    <property type="protein sequence ID" value="MBO0454608.1"/>
    <property type="molecule type" value="Genomic_DNA"/>
</dbReference>
<dbReference type="PANTHER" id="PTHR30204:SF97">
    <property type="entry name" value="MERR FAMILY REGULATORY PROTEIN"/>
    <property type="match status" value="1"/>
</dbReference>
<evidence type="ECO:0000313" key="4">
    <source>
        <dbReference type="Proteomes" id="UP000664495"/>
    </source>
</evidence>
<proteinExistence type="predicted"/>
<dbReference type="SMART" id="SM00422">
    <property type="entry name" value="HTH_MERR"/>
    <property type="match status" value="1"/>
</dbReference>
<dbReference type="Gene3D" id="1.10.1660.10">
    <property type="match status" value="1"/>
</dbReference>
<keyword evidence="4" id="KW-1185">Reference proteome</keyword>
<organism evidence="3 4">
    <name type="scientific">Candidatus Enterococcus murrayae</name>
    <dbReference type="NCBI Taxonomy" id="2815321"/>
    <lineage>
        <taxon>Bacteria</taxon>
        <taxon>Bacillati</taxon>
        <taxon>Bacillota</taxon>
        <taxon>Bacilli</taxon>
        <taxon>Lactobacillales</taxon>
        <taxon>Enterococcaceae</taxon>
        <taxon>Enterococcus</taxon>
    </lineage>
</organism>
<dbReference type="Pfam" id="PF13411">
    <property type="entry name" value="MerR_1"/>
    <property type="match status" value="1"/>
</dbReference>
<accession>A0ABS3HPT5</accession>
<dbReference type="Proteomes" id="UP000664495">
    <property type="component" value="Unassembled WGS sequence"/>
</dbReference>
<name>A0ABS3HPT5_9ENTE</name>
<dbReference type="CDD" id="cd00592">
    <property type="entry name" value="HTH_MerR-like"/>
    <property type="match status" value="1"/>
</dbReference>